<evidence type="ECO:0000313" key="1">
    <source>
        <dbReference type="EMBL" id="CAA9501537.1"/>
    </source>
</evidence>
<proteinExistence type="predicted"/>
<dbReference type="AlphaFoldDB" id="A0A6J4SQI1"/>
<feature type="non-terminal residue" evidence="1">
    <location>
        <position position="50"/>
    </location>
</feature>
<sequence>MPPSPPAAGMAPARAALAGNPSDGYGGAVLALCLPALAARVEVAPAAAWR</sequence>
<name>A0A6J4SQI1_9ACTN</name>
<protein>
    <submittedName>
        <fullName evidence="1">Uncharacterized protein</fullName>
    </submittedName>
</protein>
<reference evidence="1" key="1">
    <citation type="submission" date="2020-02" db="EMBL/GenBank/DDBJ databases">
        <authorList>
            <person name="Meier V. D."/>
        </authorList>
    </citation>
    <scope>NUCLEOTIDE SEQUENCE</scope>
    <source>
        <strain evidence="1">AVDCRST_MAG13</strain>
    </source>
</reference>
<dbReference type="EMBL" id="CADCVO010000365">
    <property type="protein sequence ID" value="CAA9501537.1"/>
    <property type="molecule type" value="Genomic_DNA"/>
</dbReference>
<gene>
    <name evidence="1" type="ORF">AVDCRST_MAG13-2290</name>
</gene>
<accession>A0A6J4SQI1</accession>
<organism evidence="1">
    <name type="scientific">uncultured Solirubrobacteraceae bacterium</name>
    <dbReference type="NCBI Taxonomy" id="1162706"/>
    <lineage>
        <taxon>Bacteria</taxon>
        <taxon>Bacillati</taxon>
        <taxon>Actinomycetota</taxon>
        <taxon>Thermoleophilia</taxon>
        <taxon>Solirubrobacterales</taxon>
        <taxon>Solirubrobacteraceae</taxon>
        <taxon>environmental samples</taxon>
    </lineage>
</organism>